<evidence type="ECO:0000313" key="4">
    <source>
        <dbReference type="Proteomes" id="UP001396334"/>
    </source>
</evidence>
<dbReference type="PANTHER" id="PTHR22938:SF18">
    <property type="entry name" value="E3 UBIQUITIN-PROTEIN LIGASE HEL2-LIKE ISOFORM X1"/>
    <property type="match status" value="1"/>
</dbReference>
<feature type="region of interest" description="Disordered" evidence="1">
    <location>
        <begin position="673"/>
        <end position="770"/>
    </location>
</feature>
<sequence>MYIQNYQQTKESLYYARSNAASIYIIERFTDFSHFDCLFSAIKGAAISRFKETGFRISFVGSDSDQRRKWMILVPFALKHLSGLHMGHVAIEKSAPLASFDSDSFVTIALGDYTKVISDLSALPVDLIEGQVGSYWYHEVTQAYFDDLDHYKMIKAMCRLSCTVCNNKDEQRNAGSKKRTEFKDIKQLNSHLFSRHKLLICSLCLEGRKVFMCEQKLYTRAQLDKHTKTGDSEVDGSESERGGFMGHPMCEFCQNPFYGESELYLHMSTEHFTCHICQRRHPGQYEYFRNYDDMEIHFSQEHLLCEDEACRAKKFVVFATQSELKRHNAVEHDGRLSRSKRNAALQIPISFQYRRSREQDNLVRGHGTHPNSFDSQLSSAMQASLMTASAESSHYTSTSNQVVVNSEVASVVGRFEALSTIESRPSSRYQALGNSRAEPLGDSSFPPLPAPAASKQKGRNGSQGSSRRNIAAPLRHLNNGASNIVSNIAQAWPAASLQPNMSATGVQQSRPVTNFSHPYSTTNNSSGSSKSKPAKIKESLPKVEDFQSANKALVEKIRVSLEFNQEKYSAFKGLTGKYRQGFISSEEYLAYVHQFGLSHLVLELARLCPDVEKQRELVEIYNFNMSNNYSHNDAGQWKNKEVSRKGKEKCEDHGISGLEHALAGEIYSGVKVLSDDGHPHNSHANKGKSKVLGDEEASSHVPTQSQMEPVGGSNKNLASQGGNKQRKKVPKFLRNRIGDSSAVQLVEDRKCETTEKADKEPPERLPVRSVWRDGGGKRLMAKTQRIISK</sequence>
<dbReference type="InterPro" id="IPR057634">
    <property type="entry name" value="PAH_ZNF598/HEL2"/>
</dbReference>
<evidence type="ECO:0000313" key="3">
    <source>
        <dbReference type="EMBL" id="KAK8476929.1"/>
    </source>
</evidence>
<feature type="region of interest" description="Disordered" evidence="1">
    <location>
        <begin position="502"/>
        <end position="540"/>
    </location>
</feature>
<feature type="compositionally biased region" description="Basic residues" evidence="1">
    <location>
        <begin position="724"/>
        <end position="734"/>
    </location>
</feature>
<dbReference type="Pfam" id="PF23230">
    <property type="entry name" value="zf-C2H2_13"/>
    <property type="match status" value="1"/>
</dbReference>
<accession>A0ABR1ZAM5</accession>
<feature type="compositionally biased region" description="Low complexity" evidence="1">
    <location>
        <begin position="520"/>
        <end position="531"/>
    </location>
</feature>
<dbReference type="Proteomes" id="UP001396334">
    <property type="component" value="Unassembled WGS sequence"/>
</dbReference>
<feature type="compositionally biased region" description="Polar residues" evidence="1">
    <location>
        <begin position="423"/>
        <end position="433"/>
    </location>
</feature>
<dbReference type="PANTHER" id="PTHR22938">
    <property type="entry name" value="ZINC FINGER PROTEIN 598"/>
    <property type="match status" value="1"/>
</dbReference>
<feature type="compositionally biased region" description="Polar residues" evidence="1">
    <location>
        <begin position="502"/>
        <end position="519"/>
    </location>
</feature>
<dbReference type="Pfam" id="PF23202">
    <property type="entry name" value="PAH_ZNF598"/>
    <property type="match status" value="1"/>
</dbReference>
<feature type="compositionally biased region" description="Basic and acidic residues" evidence="1">
    <location>
        <begin position="746"/>
        <end position="770"/>
    </location>
</feature>
<evidence type="ECO:0000259" key="2">
    <source>
        <dbReference type="PROSITE" id="PS00028"/>
    </source>
</evidence>
<dbReference type="PROSITE" id="PS00028">
    <property type="entry name" value="ZINC_FINGER_C2H2_1"/>
    <property type="match status" value="1"/>
</dbReference>
<comment type="caution">
    <text evidence="3">The sequence shown here is derived from an EMBL/GenBank/DDBJ whole genome shotgun (WGS) entry which is preliminary data.</text>
</comment>
<proteinExistence type="predicted"/>
<dbReference type="InterPro" id="IPR013087">
    <property type="entry name" value="Znf_C2H2_type"/>
</dbReference>
<feature type="compositionally biased region" description="Polar residues" evidence="1">
    <location>
        <begin position="700"/>
        <end position="723"/>
    </location>
</feature>
<protein>
    <recommendedName>
        <fullName evidence="2">C2H2-type domain-containing protein</fullName>
    </recommendedName>
</protein>
<keyword evidence="4" id="KW-1185">Reference proteome</keyword>
<gene>
    <name evidence="3" type="ORF">V6N11_063375</name>
</gene>
<feature type="domain" description="C2H2-type" evidence="2">
    <location>
        <begin position="250"/>
        <end position="271"/>
    </location>
</feature>
<organism evidence="3 4">
    <name type="scientific">Hibiscus sabdariffa</name>
    <name type="common">roselle</name>
    <dbReference type="NCBI Taxonomy" id="183260"/>
    <lineage>
        <taxon>Eukaryota</taxon>
        <taxon>Viridiplantae</taxon>
        <taxon>Streptophyta</taxon>
        <taxon>Embryophyta</taxon>
        <taxon>Tracheophyta</taxon>
        <taxon>Spermatophyta</taxon>
        <taxon>Magnoliopsida</taxon>
        <taxon>eudicotyledons</taxon>
        <taxon>Gunneridae</taxon>
        <taxon>Pentapetalae</taxon>
        <taxon>rosids</taxon>
        <taxon>malvids</taxon>
        <taxon>Malvales</taxon>
        <taxon>Malvaceae</taxon>
        <taxon>Malvoideae</taxon>
        <taxon>Hibiscus</taxon>
    </lineage>
</organism>
<evidence type="ECO:0000256" key="1">
    <source>
        <dbReference type="SAM" id="MobiDB-lite"/>
    </source>
</evidence>
<feature type="compositionally biased region" description="Basic residues" evidence="1">
    <location>
        <begin position="680"/>
        <end position="689"/>
    </location>
</feature>
<feature type="region of interest" description="Disordered" evidence="1">
    <location>
        <begin position="423"/>
        <end position="467"/>
    </location>
</feature>
<dbReference type="EMBL" id="JBBPBN010001978">
    <property type="protein sequence ID" value="KAK8476929.1"/>
    <property type="molecule type" value="Genomic_DNA"/>
</dbReference>
<name>A0ABR1ZAM5_9ROSI</name>
<dbReference type="InterPro" id="IPR044288">
    <property type="entry name" value="ZNF598/HEL2"/>
</dbReference>
<dbReference type="SMART" id="SM00355">
    <property type="entry name" value="ZnF_C2H2"/>
    <property type="match status" value="4"/>
</dbReference>
<reference evidence="3 4" key="1">
    <citation type="journal article" date="2024" name="G3 (Bethesda)">
        <title>Genome assembly of Hibiscus sabdariffa L. provides insights into metabolisms of medicinal natural products.</title>
        <authorList>
            <person name="Kim T."/>
        </authorList>
    </citation>
    <scope>NUCLEOTIDE SEQUENCE [LARGE SCALE GENOMIC DNA]</scope>
    <source>
        <strain evidence="3">TK-2024</strain>
        <tissue evidence="3">Old leaves</tissue>
    </source>
</reference>
<dbReference type="InterPro" id="IPR056437">
    <property type="entry name" value="Znf-C2H2_ZNF598/HEL2"/>
</dbReference>